<evidence type="ECO:0000313" key="2">
    <source>
        <dbReference type="EMBL" id="MFD1531069.1"/>
    </source>
</evidence>
<dbReference type="PANTHER" id="PTHR43252">
    <property type="entry name" value="TRANSCRIPTIONAL REGULATOR YQJI"/>
    <property type="match status" value="1"/>
</dbReference>
<evidence type="ECO:0000259" key="1">
    <source>
        <dbReference type="Pfam" id="PF03551"/>
    </source>
</evidence>
<dbReference type="Proteomes" id="UP001597145">
    <property type="component" value="Unassembled WGS sequence"/>
</dbReference>
<name>A0ABW4FKC8_9PSEU</name>
<dbReference type="Gene3D" id="1.10.10.10">
    <property type="entry name" value="Winged helix-like DNA-binding domain superfamily/Winged helix DNA-binding domain"/>
    <property type="match status" value="1"/>
</dbReference>
<proteinExistence type="predicted"/>
<accession>A0ABW4FKC8</accession>
<gene>
    <name evidence="2" type="ORF">ACFSCY_16650</name>
</gene>
<comment type="caution">
    <text evidence="2">The sequence shown here is derived from an EMBL/GenBank/DDBJ whole genome shotgun (WGS) entry which is preliminary data.</text>
</comment>
<protein>
    <submittedName>
        <fullName evidence="2">PadR family transcriptional regulator</fullName>
    </submittedName>
</protein>
<dbReference type="EMBL" id="JBHUCP010000009">
    <property type="protein sequence ID" value="MFD1531069.1"/>
    <property type="molecule type" value="Genomic_DNA"/>
</dbReference>
<dbReference type="SUPFAM" id="SSF46785">
    <property type="entry name" value="Winged helix' DNA-binding domain"/>
    <property type="match status" value="1"/>
</dbReference>
<reference evidence="3" key="1">
    <citation type="journal article" date="2019" name="Int. J. Syst. Evol. Microbiol.">
        <title>The Global Catalogue of Microorganisms (GCM) 10K type strain sequencing project: providing services to taxonomists for standard genome sequencing and annotation.</title>
        <authorList>
            <consortium name="The Broad Institute Genomics Platform"/>
            <consortium name="The Broad Institute Genome Sequencing Center for Infectious Disease"/>
            <person name="Wu L."/>
            <person name="Ma J."/>
        </authorList>
    </citation>
    <scope>NUCLEOTIDE SEQUENCE [LARGE SCALE GENOMIC DNA]</scope>
    <source>
        <strain evidence="3">JCM 12165</strain>
    </source>
</reference>
<evidence type="ECO:0000313" key="3">
    <source>
        <dbReference type="Proteomes" id="UP001597145"/>
    </source>
</evidence>
<sequence>MAAVLTPLATSILAMVCERPMHPYEMYRLMMDRFEDRVVKVRPGSLYHSVARLAADGLVEAIGTDREGGRPERTTYRVTDAGRVAMQEWIRGVLAKPVNEFPRFPVALGEAHNLPRAEAIELLTARIRHIEAELAEVEPALAHGATNTAEAYLLDGNYLVEMLRAELSWLRRLVARLETKELGWPLDD</sequence>
<dbReference type="Pfam" id="PF03551">
    <property type="entry name" value="PadR"/>
    <property type="match status" value="1"/>
</dbReference>
<feature type="domain" description="Transcription regulator PadR N-terminal" evidence="1">
    <location>
        <begin position="12"/>
        <end position="88"/>
    </location>
</feature>
<dbReference type="RefSeq" id="WP_343971328.1">
    <property type="nucleotide sequence ID" value="NZ_BAAAJG010000002.1"/>
</dbReference>
<organism evidence="2 3">
    <name type="scientific">Pseudonocardia aurantiaca</name>
    <dbReference type="NCBI Taxonomy" id="75290"/>
    <lineage>
        <taxon>Bacteria</taxon>
        <taxon>Bacillati</taxon>
        <taxon>Actinomycetota</taxon>
        <taxon>Actinomycetes</taxon>
        <taxon>Pseudonocardiales</taxon>
        <taxon>Pseudonocardiaceae</taxon>
        <taxon>Pseudonocardia</taxon>
    </lineage>
</organism>
<dbReference type="PANTHER" id="PTHR43252:SF4">
    <property type="entry name" value="TRANSCRIPTIONAL REGULATORY PROTEIN"/>
    <property type="match status" value="1"/>
</dbReference>
<dbReference type="InterPro" id="IPR005149">
    <property type="entry name" value="Tscrpt_reg_PadR_N"/>
</dbReference>
<keyword evidence="3" id="KW-1185">Reference proteome</keyword>
<dbReference type="InterPro" id="IPR036388">
    <property type="entry name" value="WH-like_DNA-bd_sf"/>
</dbReference>
<dbReference type="InterPro" id="IPR036390">
    <property type="entry name" value="WH_DNA-bd_sf"/>
</dbReference>